<feature type="binding site" evidence="6">
    <location>
        <position position="100"/>
    </location>
    <ligand>
        <name>(6S)-NADPHX</name>
        <dbReference type="ChEBI" id="CHEBI:64076"/>
    </ligand>
</feature>
<dbReference type="PANTHER" id="PTHR12592:SF0">
    <property type="entry name" value="ATP-DEPENDENT (S)-NAD(P)H-HYDRATE DEHYDRATASE"/>
    <property type="match status" value="1"/>
</dbReference>
<comment type="catalytic activity">
    <reaction evidence="6">
        <text>(6S)-NADPHX + ADP = AMP + phosphate + NADPH + H(+)</text>
        <dbReference type="Rhea" id="RHEA:32235"/>
        <dbReference type="ChEBI" id="CHEBI:15378"/>
        <dbReference type="ChEBI" id="CHEBI:43474"/>
        <dbReference type="ChEBI" id="CHEBI:57783"/>
        <dbReference type="ChEBI" id="CHEBI:64076"/>
        <dbReference type="ChEBI" id="CHEBI:456215"/>
        <dbReference type="ChEBI" id="CHEBI:456216"/>
        <dbReference type="EC" id="4.2.1.136"/>
    </reaction>
</comment>
<proteinExistence type="inferred from homology"/>
<dbReference type="HAMAP" id="MF_01965">
    <property type="entry name" value="NADHX_dehydratase"/>
    <property type="match status" value="1"/>
</dbReference>
<dbReference type="NCBIfam" id="TIGR00196">
    <property type="entry name" value="yjeF_cterm"/>
    <property type="match status" value="1"/>
</dbReference>
<keyword evidence="5 6" id="KW-0456">Lyase</keyword>
<accession>A0A0R2MV83</accession>
<reference evidence="8 9" key="1">
    <citation type="journal article" date="2015" name="Genome Announc.">
        <title>Expanding the biotechnology potential of lactobacilli through comparative genomics of 213 strains and associated genera.</title>
        <authorList>
            <person name="Sun Z."/>
            <person name="Harris H.M."/>
            <person name="McCann A."/>
            <person name="Guo C."/>
            <person name="Argimon S."/>
            <person name="Zhang W."/>
            <person name="Yang X."/>
            <person name="Jeffery I.B."/>
            <person name="Cooney J.C."/>
            <person name="Kagawa T.F."/>
            <person name="Liu W."/>
            <person name="Song Y."/>
            <person name="Salvetti E."/>
            <person name="Wrobel A."/>
            <person name="Rasinkangas P."/>
            <person name="Parkhill J."/>
            <person name="Rea M.C."/>
            <person name="O'Sullivan O."/>
            <person name="Ritari J."/>
            <person name="Douillard F.P."/>
            <person name="Paul Ross R."/>
            <person name="Yang R."/>
            <person name="Briner A.E."/>
            <person name="Felis G.E."/>
            <person name="de Vos W.M."/>
            <person name="Barrangou R."/>
            <person name="Klaenhammer T.R."/>
            <person name="Caufield P.W."/>
            <person name="Cui Y."/>
            <person name="Zhang H."/>
            <person name="O'Toole P.W."/>
        </authorList>
    </citation>
    <scope>NUCLEOTIDE SEQUENCE [LARGE SCALE GENOMIC DNA]</scope>
    <source>
        <strain evidence="8 9">DSM 24301</strain>
    </source>
</reference>
<dbReference type="CDD" id="cd01171">
    <property type="entry name" value="YXKO-related"/>
    <property type="match status" value="1"/>
</dbReference>
<sequence>MQILSEAIVDQVIQPRQQATHKGDFGRVLIVGGNAHFGGAAIIAASAAVYAGAGLVTVATDSHNHAPLHARLPEAMVIDSQRSDLIDAVHQATVVVIGPGLGDDEVTLERVLSAVTAQQTLVIDGSAITLYAANQPALPQAHIIWTPHQMEWQRLSGIAIADQTPETSAIAAAKLPGIVVAKSHRTTIFAGTDSYQNPVGSAALATGGSGDTLAGIIGAFNAQFGAHVTSTLAAVYAHSDISDQLAKTQFVTLPTAIIAQLPQYMAIHANK</sequence>
<keyword evidence="2 6" id="KW-0067">ATP-binding</keyword>
<dbReference type="GO" id="GO:0046496">
    <property type="term" value="P:nicotinamide nucleotide metabolic process"/>
    <property type="evidence" value="ECO:0007669"/>
    <property type="project" value="UniProtKB-UniRule"/>
</dbReference>
<dbReference type="GO" id="GO:0110051">
    <property type="term" value="P:metabolite repair"/>
    <property type="evidence" value="ECO:0007669"/>
    <property type="project" value="TreeGrafter"/>
</dbReference>
<feature type="binding site" evidence="6">
    <location>
        <position position="148"/>
    </location>
    <ligand>
        <name>(6S)-NADPHX</name>
        <dbReference type="ChEBI" id="CHEBI:64076"/>
    </ligand>
</feature>
<evidence type="ECO:0000256" key="4">
    <source>
        <dbReference type="ARBA" id="ARBA00023027"/>
    </source>
</evidence>
<dbReference type="STRING" id="1293598.IV56_GL000785"/>
<feature type="domain" description="YjeF C-terminal" evidence="7">
    <location>
        <begin position="5"/>
        <end position="268"/>
    </location>
</feature>
<dbReference type="Proteomes" id="UP000050969">
    <property type="component" value="Unassembled WGS sequence"/>
</dbReference>
<dbReference type="PROSITE" id="PS01049">
    <property type="entry name" value="YJEF_C_1"/>
    <property type="match status" value="1"/>
</dbReference>
<dbReference type="Pfam" id="PF01256">
    <property type="entry name" value="Carb_kinase"/>
    <property type="match status" value="1"/>
</dbReference>
<comment type="function">
    <text evidence="6">Catalyzes the dehydration of the S-form of NAD(P)HX at the expense of ADP, which is converted to AMP. Together with NAD(P)HX epimerase, which catalyzes the epimerization of the S- and R-forms, the enzyme allows the repair of both epimers of NAD(P)HX, a damaged form of NAD(P)H that is a result of enzymatic or heat-dependent hydration.</text>
</comment>
<dbReference type="PROSITE" id="PS51383">
    <property type="entry name" value="YJEF_C_3"/>
    <property type="match status" value="1"/>
</dbReference>
<comment type="caution">
    <text evidence="8">The sequence shown here is derived from an EMBL/GenBank/DDBJ whole genome shotgun (WGS) entry which is preliminary data.</text>
</comment>
<dbReference type="GO" id="GO:0052856">
    <property type="term" value="F:NAD(P)HX epimerase activity"/>
    <property type="evidence" value="ECO:0007669"/>
    <property type="project" value="TreeGrafter"/>
</dbReference>
<dbReference type="EMBL" id="JQCE01000032">
    <property type="protein sequence ID" value="KRO16796.1"/>
    <property type="molecule type" value="Genomic_DNA"/>
</dbReference>
<dbReference type="GO" id="GO:0016301">
    <property type="term" value="F:kinase activity"/>
    <property type="evidence" value="ECO:0007669"/>
    <property type="project" value="UniProtKB-KW"/>
</dbReference>
<dbReference type="PANTHER" id="PTHR12592">
    <property type="entry name" value="ATP-DEPENDENT (S)-NAD(P)H-HYDRATE DEHYDRATASE FAMILY MEMBER"/>
    <property type="match status" value="1"/>
</dbReference>
<dbReference type="Gene3D" id="3.40.1190.20">
    <property type="match status" value="1"/>
</dbReference>
<dbReference type="PATRIC" id="fig|1293598.4.peg.833"/>
<feature type="binding site" evidence="6">
    <location>
        <position position="211"/>
    </location>
    <ligand>
        <name>(6S)-NADPHX</name>
        <dbReference type="ChEBI" id="CHEBI:64076"/>
    </ligand>
</feature>
<feature type="binding site" evidence="6">
    <location>
        <position position="40"/>
    </location>
    <ligand>
        <name>(6S)-NADPHX</name>
        <dbReference type="ChEBI" id="CHEBI:64076"/>
    </ligand>
</feature>
<dbReference type="InterPro" id="IPR017953">
    <property type="entry name" value="Carbohydrate_kinase_pred_CS"/>
</dbReference>
<keyword evidence="1 6" id="KW-0547">Nucleotide-binding</keyword>
<comment type="similarity">
    <text evidence="6">Belongs to the NnrD/CARKD family.</text>
</comment>
<dbReference type="GO" id="GO:0052855">
    <property type="term" value="F:ADP-dependent NAD(P)H-hydrate dehydratase activity"/>
    <property type="evidence" value="ECO:0007669"/>
    <property type="project" value="UniProtKB-UniRule"/>
</dbReference>
<name>A0A0R2MV83_9LACO</name>
<evidence type="ECO:0000259" key="7">
    <source>
        <dbReference type="PROSITE" id="PS51383"/>
    </source>
</evidence>
<dbReference type="SUPFAM" id="SSF53613">
    <property type="entry name" value="Ribokinase-like"/>
    <property type="match status" value="1"/>
</dbReference>
<dbReference type="GO" id="GO:0005524">
    <property type="term" value="F:ATP binding"/>
    <property type="evidence" value="ECO:0007669"/>
    <property type="project" value="UniProtKB-KW"/>
</dbReference>
<keyword evidence="3 6" id="KW-0521">NADP</keyword>
<evidence type="ECO:0000256" key="1">
    <source>
        <dbReference type="ARBA" id="ARBA00022741"/>
    </source>
</evidence>
<dbReference type="OrthoDB" id="9806925at2"/>
<dbReference type="InterPro" id="IPR029056">
    <property type="entry name" value="Ribokinase-like"/>
</dbReference>
<dbReference type="InterPro" id="IPR000631">
    <property type="entry name" value="CARKD"/>
</dbReference>
<keyword evidence="9" id="KW-1185">Reference proteome</keyword>
<comment type="catalytic activity">
    <reaction evidence="6">
        <text>(6S)-NADHX + ADP = AMP + phosphate + NADH + H(+)</text>
        <dbReference type="Rhea" id="RHEA:32223"/>
        <dbReference type="ChEBI" id="CHEBI:15378"/>
        <dbReference type="ChEBI" id="CHEBI:43474"/>
        <dbReference type="ChEBI" id="CHEBI:57945"/>
        <dbReference type="ChEBI" id="CHEBI:64074"/>
        <dbReference type="ChEBI" id="CHEBI:456215"/>
        <dbReference type="ChEBI" id="CHEBI:456216"/>
        <dbReference type="EC" id="4.2.1.136"/>
    </reaction>
</comment>
<evidence type="ECO:0000313" key="9">
    <source>
        <dbReference type="Proteomes" id="UP000050969"/>
    </source>
</evidence>
<comment type="cofactor">
    <cofactor evidence="6">
        <name>Mg(2+)</name>
        <dbReference type="ChEBI" id="CHEBI:18420"/>
    </cofactor>
</comment>
<protein>
    <recommendedName>
        <fullName evidence="6">ADP-dependent (S)-NAD(P)H-hydrate dehydratase</fullName>
        <ecNumber evidence="6">4.2.1.136</ecNumber>
    </recommendedName>
    <alternativeName>
        <fullName evidence="6">ADP-dependent NAD(P)HX dehydratase</fullName>
    </alternativeName>
</protein>
<feature type="binding site" evidence="6">
    <location>
        <position position="210"/>
    </location>
    <ligand>
        <name>AMP</name>
        <dbReference type="ChEBI" id="CHEBI:456215"/>
    </ligand>
</feature>
<dbReference type="PROSITE" id="PS01050">
    <property type="entry name" value="YJEF_C_2"/>
    <property type="match status" value="1"/>
</dbReference>
<evidence type="ECO:0000256" key="3">
    <source>
        <dbReference type="ARBA" id="ARBA00022857"/>
    </source>
</evidence>
<organism evidence="8 9">
    <name type="scientific">Lacticaseibacillus saniviri JCM 17471 = DSM 24301</name>
    <dbReference type="NCBI Taxonomy" id="1293598"/>
    <lineage>
        <taxon>Bacteria</taxon>
        <taxon>Bacillati</taxon>
        <taxon>Bacillota</taxon>
        <taxon>Bacilli</taxon>
        <taxon>Lactobacillales</taxon>
        <taxon>Lactobacillaceae</taxon>
        <taxon>Lacticaseibacillus</taxon>
    </lineage>
</organism>
<gene>
    <name evidence="6" type="primary">nnrD</name>
    <name evidence="8" type="ORF">IV56_GL000785</name>
</gene>
<keyword evidence="4 6" id="KW-0520">NAD</keyword>
<comment type="subunit">
    <text evidence="6">Homotetramer.</text>
</comment>
<dbReference type="AlphaFoldDB" id="A0A0R2MV83"/>
<feature type="binding site" evidence="6">
    <location>
        <begin position="182"/>
        <end position="186"/>
    </location>
    <ligand>
        <name>AMP</name>
        <dbReference type="ChEBI" id="CHEBI:456215"/>
    </ligand>
</feature>
<keyword evidence="8" id="KW-0418">Kinase</keyword>
<evidence type="ECO:0000256" key="2">
    <source>
        <dbReference type="ARBA" id="ARBA00022840"/>
    </source>
</evidence>
<dbReference type="EC" id="4.2.1.136" evidence="6"/>
<evidence type="ECO:0000256" key="6">
    <source>
        <dbReference type="HAMAP-Rule" id="MF_01965"/>
    </source>
</evidence>
<keyword evidence="8" id="KW-0808">Transferase</keyword>
<evidence type="ECO:0000313" key="8">
    <source>
        <dbReference type="EMBL" id="KRO16796.1"/>
    </source>
</evidence>
<evidence type="ECO:0000256" key="5">
    <source>
        <dbReference type="ARBA" id="ARBA00023239"/>
    </source>
</evidence>
<dbReference type="RefSeq" id="WP_054777439.1">
    <property type="nucleotide sequence ID" value="NZ_BBBX01000013.1"/>
</dbReference>